<evidence type="ECO:0000313" key="13">
    <source>
        <dbReference type="EMBL" id="CAD5206049.1"/>
    </source>
</evidence>
<evidence type="ECO:0000256" key="3">
    <source>
        <dbReference type="ARBA" id="ARBA00022723"/>
    </source>
</evidence>
<dbReference type="Pfam" id="PF00104">
    <property type="entry name" value="Hormone_recep"/>
    <property type="match status" value="1"/>
</dbReference>
<reference evidence="13" key="1">
    <citation type="submission" date="2020-09" db="EMBL/GenBank/DDBJ databases">
        <authorList>
            <person name="Kikuchi T."/>
        </authorList>
    </citation>
    <scope>NUCLEOTIDE SEQUENCE</scope>
    <source>
        <strain evidence="13">SH1</strain>
    </source>
</reference>
<dbReference type="SUPFAM" id="SSF48508">
    <property type="entry name" value="Nuclear receptor ligand-binding domain"/>
    <property type="match status" value="1"/>
</dbReference>
<dbReference type="GO" id="GO:0005634">
    <property type="term" value="C:nucleus"/>
    <property type="evidence" value="ECO:0007669"/>
    <property type="project" value="UniProtKB-SubCell"/>
</dbReference>
<evidence type="ECO:0000256" key="6">
    <source>
        <dbReference type="ARBA" id="ARBA00023015"/>
    </source>
</evidence>
<evidence type="ECO:0000256" key="11">
    <source>
        <dbReference type="RuleBase" id="RU004334"/>
    </source>
</evidence>
<dbReference type="InterPro" id="IPR049636">
    <property type="entry name" value="HNF4-like_DBD"/>
</dbReference>
<name>A0A811JS26_9BILA</name>
<dbReference type="Gene3D" id="3.30.50.10">
    <property type="entry name" value="Erythroid Transcription Factor GATA-1, subunit A"/>
    <property type="match status" value="1"/>
</dbReference>
<dbReference type="GO" id="GO:0003700">
    <property type="term" value="F:DNA-binding transcription factor activity"/>
    <property type="evidence" value="ECO:0007669"/>
    <property type="project" value="InterPro"/>
</dbReference>
<evidence type="ECO:0000259" key="12">
    <source>
        <dbReference type="PROSITE" id="PS51030"/>
    </source>
</evidence>
<evidence type="ECO:0000256" key="10">
    <source>
        <dbReference type="ARBA" id="ARBA00023242"/>
    </source>
</evidence>
<evidence type="ECO:0000256" key="2">
    <source>
        <dbReference type="ARBA" id="ARBA00005993"/>
    </source>
</evidence>
<evidence type="ECO:0000256" key="8">
    <source>
        <dbReference type="ARBA" id="ARBA00023163"/>
    </source>
</evidence>
<dbReference type="InterPro" id="IPR013088">
    <property type="entry name" value="Znf_NHR/GATA"/>
</dbReference>
<dbReference type="Proteomes" id="UP000783686">
    <property type="component" value="Unassembled WGS sequence"/>
</dbReference>
<dbReference type="SUPFAM" id="SSF57716">
    <property type="entry name" value="Glucocorticoid receptor-like (DNA-binding domain)"/>
    <property type="match status" value="1"/>
</dbReference>
<comment type="similarity">
    <text evidence="2 11">Belongs to the nuclear hormone receptor family.</text>
</comment>
<keyword evidence="3 11" id="KW-0479">Metal-binding</keyword>
<evidence type="ECO:0000313" key="14">
    <source>
        <dbReference type="Proteomes" id="UP000614601"/>
    </source>
</evidence>
<dbReference type="Proteomes" id="UP000614601">
    <property type="component" value="Unassembled WGS sequence"/>
</dbReference>
<comment type="caution">
    <text evidence="13">The sequence shown here is derived from an EMBL/GenBank/DDBJ whole genome shotgun (WGS) entry which is preliminary data.</text>
</comment>
<dbReference type="AlphaFoldDB" id="A0A811JS26"/>
<keyword evidence="4 11" id="KW-0863">Zinc-finger</keyword>
<keyword evidence="8 11" id="KW-0804">Transcription</keyword>
<comment type="subcellular location">
    <subcellularLocation>
        <location evidence="1 11">Nucleus</location>
    </subcellularLocation>
</comment>
<dbReference type="EMBL" id="CAJFCW020000001">
    <property type="protein sequence ID" value="CAG9080296.1"/>
    <property type="molecule type" value="Genomic_DNA"/>
</dbReference>
<dbReference type="PRINTS" id="PR00047">
    <property type="entry name" value="STROIDFINGER"/>
</dbReference>
<dbReference type="EMBL" id="CAJFDH010000001">
    <property type="protein sequence ID" value="CAD5206049.1"/>
    <property type="molecule type" value="Genomic_DNA"/>
</dbReference>
<keyword evidence="6 11" id="KW-0805">Transcription regulation</keyword>
<dbReference type="GO" id="GO:0000978">
    <property type="term" value="F:RNA polymerase II cis-regulatory region sequence-specific DNA binding"/>
    <property type="evidence" value="ECO:0007669"/>
    <property type="project" value="InterPro"/>
</dbReference>
<gene>
    <name evidence="13" type="ORF">BOKJ2_LOCUS733</name>
</gene>
<keyword evidence="14" id="KW-1185">Reference proteome</keyword>
<evidence type="ECO:0000256" key="5">
    <source>
        <dbReference type="ARBA" id="ARBA00022833"/>
    </source>
</evidence>
<feature type="domain" description="Nuclear receptor" evidence="12">
    <location>
        <begin position="10"/>
        <end position="84"/>
    </location>
</feature>
<protein>
    <recommendedName>
        <fullName evidence="12">Nuclear receptor domain-containing protein</fullName>
    </recommendedName>
</protein>
<dbReference type="InterPro" id="IPR000536">
    <property type="entry name" value="Nucl_hrmn_rcpt_lig-bd"/>
</dbReference>
<dbReference type="SMART" id="SM00399">
    <property type="entry name" value="ZnF_C4"/>
    <property type="match status" value="1"/>
</dbReference>
<dbReference type="PROSITE" id="PS51030">
    <property type="entry name" value="NUCLEAR_REC_DBD_2"/>
    <property type="match status" value="1"/>
</dbReference>
<evidence type="ECO:0000256" key="7">
    <source>
        <dbReference type="ARBA" id="ARBA00023125"/>
    </source>
</evidence>
<dbReference type="InterPro" id="IPR001628">
    <property type="entry name" value="Znf_hrmn_rcpt"/>
</dbReference>
<organism evidence="13 14">
    <name type="scientific">Bursaphelenchus okinawaensis</name>
    <dbReference type="NCBI Taxonomy" id="465554"/>
    <lineage>
        <taxon>Eukaryota</taxon>
        <taxon>Metazoa</taxon>
        <taxon>Ecdysozoa</taxon>
        <taxon>Nematoda</taxon>
        <taxon>Chromadorea</taxon>
        <taxon>Rhabditida</taxon>
        <taxon>Tylenchina</taxon>
        <taxon>Tylenchomorpha</taxon>
        <taxon>Aphelenchoidea</taxon>
        <taxon>Aphelenchoididae</taxon>
        <taxon>Bursaphelenchus</taxon>
    </lineage>
</organism>
<evidence type="ECO:0000256" key="1">
    <source>
        <dbReference type="ARBA" id="ARBA00004123"/>
    </source>
</evidence>
<keyword evidence="10 11" id="KW-0539">Nucleus</keyword>
<evidence type="ECO:0000256" key="9">
    <source>
        <dbReference type="ARBA" id="ARBA00023170"/>
    </source>
</evidence>
<proteinExistence type="inferred from homology"/>
<keyword evidence="9 11" id="KW-0675">Receptor</keyword>
<dbReference type="PANTHER" id="PTHR46011:SF6">
    <property type="entry name" value="HIGH ZINC ACTIVATED NUCLEAR RECEPTOR PROTEIN"/>
    <property type="match status" value="1"/>
</dbReference>
<sequence length="365" mass="42697">MEVGNLNSYETPCAVCNTTPASSHFGVNACRPCAAFFRRSIVLKKKYKCKYGQKCKFTSNRKMCGYCRFERCYAVGMEASKIRYAYDKHGPKLPKKPSDSLTNSPSVSTESEVSSEELFNNVVAGYSKFIADTKLYYFASNPERLLDKEVTFVQCTLEQHTRVSKSLIVYCLDMLNNFYQPFNEFADEAKKKVLHEYHLFFTLLSQNFLNTLYFLNEPNKMFLHFGSYVDVTHFENFFYTSSQLELCNFSTFNDTNVKFIKVCKKFCKIQPDQAEIAVMAGIYFWREVNNLYPSLQYESYTEKLQTELTRHCRQKYGELTYSVRMCKVLSLMRDLEELMLFLSETMAIGTFMYDNWDGRHQELFT</sequence>
<dbReference type="PANTHER" id="PTHR46011">
    <property type="entry name" value="NUCLEAR HORMONE RECEPTOR FAMILY MEMBER NHR-86-RELATED"/>
    <property type="match status" value="1"/>
</dbReference>
<keyword evidence="7 11" id="KW-0238">DNA-binding</keyword>
<dbReference type="InterPro" id="IPR035500">
    <property type="entry name" value="NHR-like_dom_sf"/>
</dbReference>
<dbReference type="SMART" id="SM00430">
    <property type="entry name" value="HOLI"/>
    <property type="match status" value="1"/>
</dbReference>
<evidence type="ECO:0000256" key="4">
    <source>
        <dbReference type="ARBA" id="ARBA00022771"/>
    </source>
</evidence>
<dbReference type="Gene3D" id="1.10.565.10">
    <property type="entry name" value="Retinoid X Receptor"/>
    <property type="match status" value="1"/>
</dbReference>
<keyword evidence="5 11" id="KW-0862">Zinc</keyword>
<accession>A0A811JS26</accession>
<dbReference type="Pfam" id="PF00105">
    <property type="entry name" value="zf-C4"/>
    <property type="match status" value="1"/>
</dbReference>
<dbReference type="PROSITE" id="PS00031">
    <property type="entry name" value="NUCLEAR_REC_DBD_1"/>
    <property type="match status" value="1"/>
</dbReference>
<dbReference type="CDD" id="cd06960">
    <property type="entry name" value="NR_DBD_HNF4A"/>
    <property type="match status" value="1"/>
</dbReference>
<dbReference type="GO" id="GO:0008270">
    <property type="term" value="F:zinc ion binding"/>
    <property type="evidence" value="ECO:0007669"/>
    <property type="project" value="UniProtKB-KW"/>
</dbReference>